<dbReference type="Pfam" id="PF17900">
    <property type="entry name" value="Peptidase_M1_N"/>
    <property type="match status" value="1"/>
</dbReference>
<feature type="compositionally biased region" description="Basic and acidic residues" evidence="8">
    <location>
        <begin position="220"/>
        <end position="234"/>
    </location>
</feature>
<feature type="compositionally biased region" description="Basic and acidic residues" evidence="8">
    <location>
        <begin position="950"/>
        <end position="963"/>
    </location>
</feature>
<organism evidence="13 14">
    <name type="scientific">Globodera rostochiensis</name>
    <name type="common">Golden nematode worm</name>
    <name type="synonym">Heterodera rostochiensis</name>
    <dbReference type="NCBI Taxonomy" id="31243"/>
    <lineage>
        <taxon>Eukaryota</taxon>
        <taxon>Metazoa</taxon>
        <taxon>Ecdysozoa</taxon>
        <taxon>Nematoda</taxon>
        <taxon>Chromadorea</taxon>
        <taxon>Rhabditida</taxon>
        <taxon>Tylenchina</taxon>
        <taxon>Tylenchomorpha</taxon>
        <taxon>Tylenchoidea</taxon>
        <taxon>Heteroderidae</taxon>
        <taxon>Heteroderinae</taxon>
        <taxon>Globodera</taxon>
    </lineage>
</organism>
<dbReference type="PRINTS" id="PR00756">
    <property type="entry name" value="ALADIPTASE"/>
</dbReference>
<dbReference type="Proteomes" id="UP000887572">
    <property type="component" value="Unplaced"/>
</dbReference>
<dbReference type="GO" id="GO:0016020">
    <property type="term" value="C:membrane"/>
    <property type="evidence" value="ECO:0007669"/>
    <property type="project" value="TreeGrafter"/>
</dbReference>
<keyword evidence="4" id="KW-0479">Metal-binding</keyword>
<evidence type="ECO:0000259" key="12">
    <source>
        <dbReference type="Pfam" id="PF17900"/>
    </source>
</evidence>
<feature type="compositionally biased region" description="Low complexity" evidence="8">
    <location>
        <begin position="382"/>
        <end position="397"/>
    </location>
</feature>
<keyword evidence="9" id="KW-0812">Transmembrane</keyword>
<protein>
    <submittedName>
        <fullName evidence="14">Aminopeptidase</fullName>
    </submittedName>
</protein>
<dbReference type="GO" id="GO:0005615">
    <property type="term" value="C:extracellular space"/>
    <property type="evidence" value="ECO:0007669"/>
    <property type="project" value="TreeGrafter"/>
</dbReference>
<evidence type="ECO:0000256" key="7">
    <source>
        <dbReference type="ARBA" id="ARBA00023049"/>
    </source>
</evidence>
<evidence type="ECO:0000256" key="3">
    <source>
        <dbReference type="ARBA" id="ARBA00022670"/>
    </source>
</evidence>
<evidence type="ECO:0000256" key="4">
    <source>
        <dbReference type="ARBA" id="ARBA00022723"/>
    </source>
</evidence>
<dbReference type="InterPro" id="IPR045357">
    <property type="entry name" value="Aminopeptidase_N-like_N"/>
</dbReference>
<comment type="similarity">
    <text evidence="2">Belongs to the peptidase M1 family.</text>
</comment>
<sequence>MRRHSERALPLRGSGMCQSFSSVPRTYIRTADELEPLSSGARLASFPTLASRGQSPISQLQQWPIADGHRMTTLRRPTPPPQLAMLPPKALPAGLPKSLRPSKFPPKNLDELDPLQQVMKEPGTGLLGKCVLCLLLNAVFVLALFLAFLIGHFASEAHLPHSNKTNNHSLSSSSSPGAVGPTPLTRLRAHATAINSITTSRSTNNHDVGTLFIDGGTSADQREQEFRKSLERSRQRVPSLNEVYPPHLDSDPDPMDDGEVFMLPPLSAFGNGPVMHRLASISSPNVPLIPLPKTVLPRHYNVELDLTEFYGVAEPSEPLVSEISNFGSSRAPGSTPRKIRYWLEMEFRSRICQSEFEGAHCFASPTVHHHHHHHHHHHEQQQHQAGASSSSRSMPTSAAFGGFSTKFEPNFARTFLPGWDEPCFRSTFNVTIRHFTDAKVLTNTAPIVSTSPASSSNVCSTRFATTPPMPLYLLAFATGPFTAVEVRTARGNIPLTVWAAPQDMLAAHFVSNFSPTMFERLQEDFGVKYPLSKMDIFLAPKLPVGGMENWGLIVLHTDAVRFSTNDGPLPLGVDASSSSSSSSKEDKVREEKQQSLQLVDRRSEQYRAEKAITHELVHQWFGNLVGIWEWEELWIAEGFATYFVFDFLNAANHPHLTEHEYFLRLIELIHRQSSDGRSALVRPLRSAGQLYRVFDGIHLYTKGAVMVKMLKDLVGPAEFRAGITRFLRENSYQSIDRRAIWAAFPTLVDHGVDPLRLKDAMEPWLLNRGVPEVEQRRADQNRHIVFLDDEAMQQMRMSMDADGRRMKRVRMVGRKRTEAEVDGEEKGTESAEKDIEGILGGWMSTTDELLDGNALPKSKNGTDGTTPTTTTTHSSATQPPSSSAGLNKDESATMPNVGMKASGRRPAGRRGRGPEERRRHQHRKKLNNAHRSKSFYQQQRRKGATVGNGKKSDHQQPAKRKEGSSNTMPVFSSWTPRLSSTAVAAEHRHHLASAADERIQFLQQHQTPSAPPSGISETKEKLSRLSRGGHHGSSTTQQKRRDDDDALLGPLWPVPFSYAFGSAHSVRGQTVRQFWLLNETLRFVDVGLERSQYMLANPHWVYAFRVNYDVQNWRMLIAQLHKNHQELPTMSRMQLIVDGETFLRQSANPQLFVHLLSYLANEDDLGVLLVGLDALHALLELFSASDVFGLMLLHFVPVIRQFDRQLSLTAAPGTDPELAALWLLSPLRLAKLYQLRCAANLGTCAETKQVRRWLAHPTALAADNHQQVSALCQHLFAHAGPAEVSLLSGLLKQSDHQQQQPGGGGGGSAFAALIHQLSSACVQDEALVRQAVADILRTRNVIVYSSALNNAYTVNYNRKFRELFWTGLTQQLNIHERQVLFAVNTGKSNRMARILLHSVRSLGELNLVKRVVLHQWPEALRVEMDYLRRKLSWTEREACEQIRKHLVLDATARGAGGQKPNRRR</sequence>
<keyword evidence="9" id="KW-0472">Membrane</keyword>
<comment type="cofactor">
    <cofactor evidence="1">
        <name>Zn(2+)</name>
        <dbReference type="ChEBI" id="CHEBI:29105"/>
    </cofactor>
</comment>
<dbReference type="Pfam" id="PF01433">
    <property type="entry name" value="Peptidase_M1"/>
    <property type="match status" value="2"/>
</dbReference>
<dbReference type="Gene3D" id="1.25.50.20">
    <property type="match status" value="1"/>
</dbReference>
<evidence type="ECO:0000259" key="10">
    <source>
        <dbReference type="Pfam" id="PF01433"/>
    </source>
</evidence>
<proteinExistence type="inferred from homology"/>
<dbReference type="GO" id="GO:0008270">
    <property type="term" value="F:zinc ion binding"/>
    <property type="evidence" value="ECO:0007669"/>
    <property type="project" value="InterPro"/>
</dbReference>
<name>A0A914I475_GLORO</name>
<keyword evidence="13" id="KW-1185">Reference proteome</keyword>
<feature type="region of interest" description="Disordered" evidence="8">
    <location>
        <begin position="367"/>
        <end position="397"/>
    </location>
</feature>
<dbReference type="InterPro" id="IPR042097">
    <property type="entry name" value="Aminopeptidase_N-like_N_sf"/>
</dbReference>
<feature type="compositionally biased region" description="Polar residues" evidence="8">
    <location>
        <begin position="964"/>
        <end position="973"/>
    </location>
</feature>
<dbReference type="InterPro" id="IPR014782">
    <property type="entry name" value="Peptidase_M1_dom"/>
</dbReference>
<dbReference type="PANTHER" id="PTHR11533:SF21">
    <property type="entry name" value="AMINOPEPTIDASE"/>
    <property type="match status" value="1"/>
</dbReference>
<evidence type="ECO:0000256" key="8">
    <source>
        <dbReference type="SAM" id="MobiDB-lite"/>
    </source>
</evidence>
<accession>A0A914I475</accession>
<dbReference type="GO" id="GO:0006508">
    <property type="term" value="P:proteolysis"/>
    <property type="evidence" value="ECO:0007669"/>
    <property type="project" value="UniProtKB-KW"/>
</dbReference>
<feature type="region of interest" description="Disordered" evidence="8">
    <location>
        <begin position="812"/>
        <end position="834"/>
    </location>
</feature>
<evidence type="ECO:0000313" key="14">
    <source>
        <dbReference type="WBParaSite" id="Gr19_v10_g7154.t1"/>
    </source>
</evidence>
<feature type="compositionally biased region" description="Basic residues" evidence="8">
    <location>
        <begin position="367"/>
        <end position="378"/>
    </location>
</feature>
<evidence type="ECO:0000256" key="1">
    <source>
        <dbReference type="ARBA" id="ARBA00001947"/>
    </source>
</evidence>
<feature type="compositionally biased region" description="Low complexity" evidence="8">
    <location>
        <begin position="865"/>
        <end position="883"/>
    </location>
</feature>
<dbReference type="GO" id="GO:0043171">
    <property type="term" value="P:peptide catabolic process"/>
    <property type="evidence" value="ECO:0007669"/>
    <property type="project" value="TreeGrafter"/>
</dbReference>
<reference evidence="14" key="1">
    <citation type="submission" date="2022-11" db="UniProtKB">
        <authorList>
            <consortium name="WormBaseParasite"/>
        </authorList>
    </citation>
    <scope>IDENTIFICATION</scope>
</reference>
<feature type="compositionally biased region" description="Basic residues" evidence="8">
    <location>
        <begin position="919"/>
        <end position="943"/>
    </location>
</feature>
<evidence type="ECO:0000256" key="5">
    <source>
        <dbReference type="ARBA" id="ARBA00022801"/>
    </source>
</evidence>
<feature type="region of interest" description="Disordered" evidence="8">
    <location>
        <begin position="573"/>
        <end position="596"/>
    </location>
</feature>
<feature type="domain" description="ERAP1-like C-terminal" evidence="11">
    <location>
        <begin position="1103"/>
        <end position="1373"/>
    </location>
</feature>
<dbReference type="InterPro" id="IPR024571">
    <property type="entry name" value="ERAP1-like_C_dom"/>
</dbReference>
<dbReference type="InterPro" id="IPR027268">
    <property type="entry name" value="Peptidase_M4/M1_CTD_sf"/>
</dbReference>
<feature type="domain" description="Aminopeptidase N-like N-terminal" evidence="12">
    <location>
        <begin position="403"/>
        <end position="473"/>
    </location>
</feature>
<keyword evidence="6" id="KW-0862">Zinc</keyword>
<dbReference type="GO" id="GO:0005737">
    <property type="term" value="C:cytoplasm"/>
    <property type="evidence" value="ECO:0007669"/>
    <property type="project" value="TreeGrafter"/>
</dbReference>
<feature type="region of interest" description="Disordered" evidence="8">
    <location>
        <begin position="846"/>
        <end position="973"/>
    </location>
</feature>
<dbReference type="GO" id="GO:0042277">
    <property type="term" value="F:peptide binding"/>
    <property type="evidence" value="ECO:0007669"/>
    <property type="project" value="TreeGrafter"/>
</dbReference>
<feature type="compositionally biased region" description="Basic and acidic residues" evidence="8">
    <location>
        <begin position="815"/>
        <end position="834"/>
    </location>
</feature>
<keyword evidence="3" id="KW-0645">Protease</keyword>
<feature type="domain" description="Peptidase M1 membrane alanine aminopeptidase" evidence="10">
    <location>
        <begin position="514"/>
        <end position="560"/>
    </location>
</feature>
<dbReference type="SUPFAM" id="SSF55486">
    <property type="entry name" value="Metalloproteases ('zincins'), catalytic domain"/>
    <property type="match status" value="1"/>
</dbReference>
<dbReference type="Gene3D" id="1.10.390.10">
    <property type="entry name" value="Neutral Protease Domain 2"/>
    <property type="match status" value="1"/>
</dbReference>
<evidence type="ECO:0000256" key="6">
    <source>
        <dbReference type="ARBA" id="ARBA00022833"/>
    </source>
</evidence>
<feature type="compositionally biased region" description="Basic residues" evidence="8">
    <location>
        <begin position="902"/>
        <end position="911"/>
    </location>
</feature>
<dbReference type="InterPro" id="IPR050344">
    <property type="entry name" value="Peptidase_M1_aminopeptidases"/>
</dbReference>
<keyword evidence="5" id="KW-0378">Hydrolase</keyword>
<feature type="region of interest" description="Disordered" evidence="8">
    <location>
        <begin position="1003"/>
        <end position="1044"/>
    </location>
</feature>
<keyword evidence="9" id="KW-1133">Transmembrane helix</keyword>
<evidence type="ECO:0000313" key="13">
    <source>
        <dbReference type="Proteomes" id="UP000887572"/>
    </source>
</evidence>
<keyword evidence="7" id="KW-0482">Metalloprotease</keyword>
<feature type="compositionally biased region" description="Basic and acidic residues" evidence="8">
    <location>
        <begin position="583"/>
        <end position="596"/>
    </location>
</feature>
<feature type="domain" description="Peptidase M1 membrane alanine aminopeptidase" evidence="10">
    <location>
        <begin position="602"/>
        <end position="764"/>
    </location>
</feature>
<dbReference type="SUPFAM" id="SSF63737">
    <property type="entry name" value="Leukotriene A4 hydrolase N-terminal domain"/>
    <property type="match status" value="1"/>
</dbReference>
<evidence type="ECO:0000256" key="9">
    <source>
        <dbReference type="SAM" id="Phobius"/>
    </source>
</evidence>
<feature type="transmembrane region" description="Helical" evidence="9">
    <location>
        <begin position="126"/>
        <end position="154"/>
    </location>
</feature>
<dbReference type="InterPro" id="IPR001930">
    <property type="entry name" value="Peptidase_M1"/>
</dbReference>
<evidence type="ECO:0000256" key="2">
    <source>
        <dbReference type="ARBA" id="ARBA00010136"/>
    </source>
</evidence>
<dbReference type="GO" id="GO:0070006">
    <property type="term" value="F:metalloaminopeptidase activity"/>
    <property type="evidence" value="ECO:0007669"/>
    <property type="project" value="TreeGrafter"/>
</dbReference>
<feature type="region of interest" description="Disordered" evidence="8">
    <location>
        <begin position="213"/>
        <end position="236"/>
    </location>
</feature>
<dbReference type="Pfam" id="PF11838">
    <property type="entry name" value="ERAP1_C"/>
    <property type="match status" value="1"/>
</dbReference>
<dbReference type="PANTHER" id="PTHR11533">
    <property type="entry name" value="PROTEASE M1 ZINC METALLOPROTEASE"/>
    <property type="match status" value="1"/>
</dbReference>
<dbReference type="Gene3D" id="2.60.40.1730">
    <property type="entry name" value="tricorn interacting facor f3 domain"/>
    <property type="match status" value="1"/>
</dbReference>
<feature type="region of interest" description="Disordered" evidence="8">
    <location>
        <begin position="163"/>
        <end position="183"/>
    </location>
</feature>
<feature type="compositionally biased region" description="Low complexity" evidence="8">
    <location>
        <begin position="163"/>
        <end position="175"/>
    </location>
</feature>
<evidence type="ECO:0000259" key="11">
    <source>
        <dbReference type="Pfam" id="PF11838"/>
    </source>
</evidence>
<dbReference type="WBParaSite" id="Gr19_v10_g7154.t1">
    <property type="protein sequence ID" value="Gr19_v10_g7154.t1"/>
    <property type="gene ID" value="Gr19_v10_g7154"/>
</dbReference>